<feature type="region of interest" description="Disordered" evidence="1">
    <location>
        <begin position="1"/>
        <end position="155"/>
    </location>
</feature>
<comment type="caution">
    <text evidence="2">The sequence shown here is derived from an EMBL/GenBank/DDBJ whole genome shotgun (WGS) entry which is preliminary data.</text>
</comment>
<organism evidence="2 3">
    <name type="scientific">Hymenoscyphus albidus</name>
    <dbReference type="NCBI Taxonomy" id="595503"/>
    <lineage>
        <taxon>Eukaryota</taxon>
        <taxon>Fungi</taxon>
        <taxon>Dikarya</taxon>
        <taxon>Ascomycota</taxon>
        <taxon>Pezizomycotina</taxon>
        <taxon>Leotiomycetes</taxon>
        <taxon>Helotiales</taxon>
        <taxon>Helotiaceae</taxon>
        <taxon>Hymenoscyphus</taxon>
    </lineage>
</organism>
<feature type="compositionally biased region" description="Low complexity" evidence="1">
    <location>
        <begin position="7"/>
        <end position="30"/>
    </location>
</feature>
<gene>
    <name evidence="2" type="ORF">HYALB_00013765</name>
</gene>
<keyword evidence="3" id="KW-1185">Reference proteome</keyword>
<dbReference type="EMBL" id="CAJVRM010000399">
    <property type="protein sequence ID" value="CAG8980610.1"/>
    <property type="molecule type" value="Genomic_DNA"/>
</dbReference>
<evidence type="ECO:0000313" key="2">
    <source>
        <dbReference type="EMBL" id="CAG8980610.1"/>
    </source>
</evidence>
<feature type="compositionally biased region" description="Basic and acidic residues" evidence="1">
    <location>
        <begin position="109"/>
        <end position="125"/>
    </location>
</feature>
<evidence type="ECO:0000256" key="1">
    <source>
        <dbReference type="SAM" id="MobiDB-lite"/>
    </source>
</evidence>
<accession>A0A9N9Q5K2</accession>
<protein>
    <submittedName>
        <fullName evidence="2">Uncharacterized protein</fullName>
    </submittedName>
</protein>
<feature type="compositionally biased region" description="Low complexity" evidence="1">
    <location>
        <begin position="130"/>
        <end position="141"/>
    </location>
</feature>
<reference evidence="2" key="1">
    <citation type="submission" date="2021-07" db="EMBL/GenBank/DDBJ databases">
        <authorList>
            <person name="Durling M."/>
        </authorList>
    </citation>
    <scope>NUCLEOTIDE SEQUENCE</scope>
</reference>
<feature type="compositionally biased region" description="Polar residues" evidence="1">
    <location>
        <begin position="83"/>
        <end position="106"/>
    </location>
</feature>
<feature type="compositionally biased region" description="Polar residues" evidence="1">
    <location>
        <begin position="38"/>
        <end position="66"/>
    </location>
</feature>
<name>A0A9N9Q5K2_9HELO</name>
<evidence type="ECO:0000313" key="3">
    <source>
        <dbReference type="Proteomes" id="UP000701801"/>
    </source>
</evidence>
<dbReference type="OrthoDB" id="10476306at2759"/>
<proteinExistence type="predicted"/>
<sequence>MDDKTLSSSTSPVSEVPSSSQRTETSDSSSAVPKKELPSSQKPSTVSFSSGQTSKNTSFASQGTHFSRSDAPSPESERLQAGASFSRSDAPSPESGSFQSQRSGLSHSDVLKSEGVEERDFRSEESGAPTSSTASRSSSLSTRRREQGIKSEAFI</sequence>
<dbReference type="AlphaFoldDB" id="A0A9N9Q5K2"/>
<dbReference type="Proteomes" id="UP000701801">
    <property type="component" value="Unassembled WGS sequence"/>
</dbReference>